<dbReference type="VEuPathDB" id="FungiDB:SPRG_00149"/>
<dbReference type="InterPro" id="IPR006652">
    <property type="entry name" value="Kelch_1"/>
</dbReference>
<proteinExistence type="predicted"/>
<keyword evidence="4" id="KW-1185">Reference proteome</keyword>
<dbReference type="RefSeq" id="XP_012193647.1">
    <property type="nucleotide sequence ID" value="XM_012338257.1"/>
</dbReference>
<gene>
    <name evidence="3" type="ORF">SPRG_00149</name>
</gene>
<dbReference type="Pfam" id="PF01344">
    <property type="entry name" value="Kelch_1"/>
    <property type="match status" value="4"/>
</dbReference>
<dbReference type="PANTHER" id="PTHR24412:SF489">
    <property type="entry name" value="RING FINGER DOMAIN AND KELCH REPEAT-CONTAINING PROTEIN DDB_G0271372"/>
    <property type="match status" value="1"/>
</dbReference>
<protein>
    <submittedName>
        <fullName evidence="3">Uncharacterized protein</fullName>
    </submittedName>
</protein>
<evidence type="ECO:0000313" key="4">
    <source>
        <dbReference type="Proteomes" id="UP000030745"/>
    </source>
</evidence>
<keyword evidence="2" id="KW-0677">Repeat</keyword>
<dbReference type="STRING" id="695850.A0A067D1D6"/>
<sequence>MSSPPPAKIQKTAPVLTCETCGASTFTSRNQLFRHIKDCAVNMAYVADVGASVPAADTTHLYYYVTGGRLCGKTLGSVERYSFARKCWESVPSMLENRGSHGAVGVGTELFVLGGGGFRSNLATCEKLDVETATWSQIAPMTTYRHALAVVSIPETASIYCVGGWVNGSKCSPVLEKYDVRENAWATLAPMEVPRRLLALRFGGNADDHDHEDKQWYSNVVECFDPSTNTWSRKAPLPIAGPCSAVTIGKYIFVLLHGRSVVRYSPSENTYVTMAALPLPEWYCFDADVAGTTIYALGGISKGVWSREFYAYDTIANTWTQLPAMKKRRRRTAAALVTCPPPPSSSIAPAE</sequence>
<dbReference type="AlphaFoldDB" id="A0A067D1D6"/>
<dbReference type="GeneID" id="24122802"/>
<dbReference type="KEGG" id="spar:SPRG_00149"/>
<dbReference type="SUPFAM" id="SSF117281">
    <property type="entry name" value="Kelch motif"/>
    <property type="match status" value="1"/>
</dbReference>
<evidence type="ECO:0000313" key="3">
    <source>
        <dbReference type="EMBL" id="KDO35300.1"/>
    </source>
</evidence>
<accession>A0A067D1D6</accession>
<reference evidence="3 4" key="1">
    <citation type="journal article" date="2013" name="PLoS Genet.">
        <title>Distinctive expansion of potential virulence genes in the genome of the oomycete fish pathogen Saprolegnia parasitica.</title>
        <authorList>
            <person name="Jiang R.H."/>
            <person name="de Bruijn I."/>
            <person name="Haas B.J."/>
            <person name="Belmonte R."/>
            <person name="Lobach L."/>
            <person name="Christie J."/>
            <person name="van den Ackerveken G."/>
            <person name="Bottin A."/>
            <person name="Bulone V."/>
            <person name="Diaz-Moreno S.M."/>
            <person name="Dumas B."/>
            <person name="Fan L."/>
            <person name="Gaulin E."/>
            <person name="Govers F."/>
            <person name="Grenville-Briggs L.J."/>
            <person name="Horner N.R."/>
            <person name="Levin J.Z."/>
            <person name="Mammella M."/>
            <person name="Meijer H.J."/>
            <person name="Morris P."/>
            <person name="Nusbaum C."/>
            <person name="Oome S."/>
            <person name="Phillips A.J."/>
            <person name="van Rooyen D."/>
            <person name="Rzeszutek E."/>
            <person name="Saraiva M."/>
            <person name="Secombes C.J."/>
            <person name="Seidl M.F."/>
            <person name="Snel B."/>
            <person name="Stassen J.H."/>
            <person name="Sykes S."/>
            <person name="Tripathy S."/>
            <person name="van den Berg H."/>
            <person name="Vega-Arreguin J.C."/>
            <person name="Wawra S."/>
            <person name="Young S.K."/>
            <person name="Zeng Q."/>
            <person name="Dieguez-Uribeondo J."/>
            <person name="Russ C."/>
            <person name="Tyler B.M."/>
            <person name="van West P."/>
        </authorList>
    </citation>
    <scope>NUCLEOTIDE SEQUENCE [LARGE SCALE GENOMIC DNA]</scope>
    <source>
        <strain evidence="3 4">CBS 223.65</strain>
    </source>
</reference>
<dbReference type="PANTHER" id="PTHR24412">
    <property type="entry name" value="KELCH PROTEIN"/>
    <property type="match status" value="1"/>
</dbReference>
<dbReference type="SMART" id="SM00612">
    <property type="entry name" value="Kelch"/>
    <property type="match status" value="5"/>
</dbReference>
<dbReference type="Gene3D" id="2.120.10.80">
    <property type="entry name" value="Kelch-type beta propeller"/>
    <property type="match status" value="2"/>
</dbReference>
<dbReference type="EMBL" id="KK583189">
    <property type="protein sequence ID" value="KDO35300.1"/>
    <property type="molecule type" value="Genomic_DNA"/>
</dbReference>
<keyword evidence="1" id="KW-0880">Kelch repeat</keyword>
<evidence type="ECO:0000256" key="2">
    <source>
        <dbReference type="ARBA" id="ARBA00022737"/>
    </source>
</evidence>
<evidence type="ECO:0000256" key="1">
    <source>
        <dbReference type="ARBA" id="ARBA00022441"/>
    </source>
</evidence>
<name>A0A067D1D6_SAPPC</name>
<dbReference type="OMA" id="NSWRHFG"/>
<dbReference type="InterPro" id="IPR015915">
    <property type="entry name" value="Kelch-typ_b-propeller"/>
</dbReference>
<dbReference type="OrthoDB" id="45365at2759"/>
<organism evidence="3 4">
    <name type="scientific">Saprolegnia parasitica (strain CBS 223.65)</name>
    <dbReference type="NCBI Taxonomy" id="695850"/>
    <lineage>
        <taxon>Eukaryota</taxon>
        <taxon>Sar</taxon>
        <taxon>Stramenopiles</taxon>
        <taxon>Oomycota</taxon>
        <taxon>Saprolegniomycetes</taxon>
        <taxon>Saprolegniales</taxon>
        <taxon>Saprolegniaceae</taxon>
        <taxon>Saprolegnia</taxon>
    </lineage>
</organism>
<dbReference type="Proteomes" id="UP000030745">
    <property type="component" value="Unassembled WGS sequence"/>
</dbReference>